<proteinExistence type="predicted"/>
<dbReference type="PATRIC" id="fig|1053236.3.peg.1585"/>
<accession>R8N9G8</accession>
<organism evidence="1 2">
    <name type="scientific">Bacillus cereus (strain VD146)</name>
    <dbReference type="NCBI Taxonomy" id="1053236"/>
    <lineage>
        <taxon>Bacteria</taxon>
        <taxon>Bacillati</taxon>
        <taxon>Bacillota</taxon>
        <taxon>Bacilli</taxon>
        <taxon>Bacillales</taxon>
        <taxon>Bacillaceae</taxon>
        <taxon>Bacillus</taxon>
        <taxon>Bacillus cereus group</taxon>
    </lineage>
</organism>
<gene>
    <name evidence="1" type="ORF">IK1_00230</name>
</gene>
<sequence>MAIQNNTNITVAQKKILNLEKKYFNELHKIVSTEQFQDDLKKIEDDIRSNYTRYENIWNLKNKLKVAAERLVTHHVYLASEFRGKITGLYPSAVSSDIGLQTEDAIICIDVKTNDINNNKGDFNNITAEKNQISFDNQKYPLIPTTSNLNPLSQYDPYYPIITIVVKIGYKDDGMSFNLVKNNSNYPTVQVACIPNGKISSLFDYNIIQGFKTYKYSTDKADVIFFDSKESALESFNFKESLIKIPNTNAYRDIASGKIWILTSKNKNPCMCVLVGGDTARINVEMLENRLDSSNNPWSGYKTIVLK</sequence>
<evidence type="ECO:0000313" key="1">
    <source>
        <dbReference type="EMBL" id="EOP43180.1"/>
    </source>
</evidence>
<comment type="caution">
    <text evidence="1">The sequence shown here is derived from an EMBL/GenBank/DDBJ whole genome shotgun (WGS) entry which is preliminary data.</text>
</comment>
<reference evidence="2" key="1">
    <citation type="submission" date="2012-12" db="EMBL/GenBank/DDBJ databases">
        <title>The genome sequence of Bacillus cereus VD146.</title>
        <authorList>
            <consortium name="The Broad Institute Genome Sequencing Platform"/>
            <consortium name="The Broad Institute Genome Sequencing Center for Infectious Disease"/>
            <person name="Feldgarden M."/>
            <person name="Van der Auwera G.A."/>
            <person name="Mahillon J."/>
            <person name="Duprez V."/>
            <person name="Timmery S."/>
            <person name="Mattelet C."/>
            <person name="Dierick K."/>
            <person name="Sun M."/>
            <person name="Yu Z."/>
            <person name="Zhu L."/>
            <person name="Hu X."/>
            <person name="Shank E.B."/>
            <person name="Swiecicka I."/>
            <person name="Hansen B.M."/>
            <person name="Andrup L."/>
            <person name="Walker B."/>
            <person name="Young S.K."/>
            <person name="Zeng Q."/>
            <person name="Gargeya S."/>
            <person name="Fitzgerald M."/>
            <person name="Haas B."/>
            <person name="Abouelleil A."/>
            <person name="Alvarado L."/>
            <person name="Arachchi H.M."/>
            <person name="Berlin A.M."/>
            <person name="Chapman S.B."/>
            <person name="Dewar J."/>
            <person name="Goldberg J."/>
            <person name="Griggs A."/>
            <person name="Gujja S."/>
            <person name="Hansen M."/>
            <person name="Howarth C."/>
            <person name="Imamovic A."/>
            <person name="Larimer J."/>
            <person name="McCowan C."/>
            <person name="Murphy C."/>
            <person name="Neiman D."/>
            <person name="Pearson M."/>
            <person name="Priest M."/>
            <person name="Roberts A."/>
            <person name="Saif S."/>
            <person name="Shea T."/>
            <person name="Sisk P."/>
            <person name="Sykes S."/>
            <person name="Wortman J."/>
            <person name="Nusbaum C."/>
            <person name="Birren B."/>
        </authorList>
    </citation>
    <scope>NUCLEOTIDE SEQUENCE [LARGE SCALE GENOMIC DNA]</scope>
    <source>
        <strain evidence="2">VD146</strain>
    </source>
</reference>
<name>R8N9G8_BACCX</name>
<dbReference type="HOGENOM" id="CLU_905042_0_0_9"/>
<protein>
    <submittedName>
        <fullName evidence="1">Uncharacterized protein</fullName>
    </submittedName>
</protein>
<dbReference type="RefSeq" id="WP_016119712.1">
    <property type="nucleotide sequence ID" value="NZ_KB976677.1"/>
</dbReference>
<dbReference type="Proteomes" id="UP000014020">
    <property type="component" value="Unassembled WGS sequence"/>
</dbReference>
<evidence type="ECO:0000313" key="2">
    <source>
        <dbReference type="Proteomes" id="UP000014020"/>
    </source>
</evidence>
<dbReference type="AlphaFoldDB" id="R8N9G8"/>
<dbReference type="EMBL" id="AHFE01000037">
    <property type="protein sequence ID" value="EOP43180.1"/>
    <property type="molecule type" value="Genomic_DNA"/>
</dbReference>